<dbReference type="RefSeq" id="WP_072559891.1">
    <property type="nucleotide sequence ID" value="NZ_CP018154.1"/>
</dbReference>
<dbReference type="STRING" id="1913578.LPB140_11085"/>
<accession>A0A1L3JDR3</accession>
<keyword evidence="2" id="KW-1185">Reference proteome</keyword>
<proteinExistence type="predicted"/>
<sequence>MNNIANPHRGEAALNLDGEIYILRPSFENLIAAEEEIGPLFEMVEQAAAGQLKLSHLSALYWHCLCDKPVDRKIFSAKLVAGGLANATPPLKILLQQILMGR</sequence>
<name>A0A1L3JDR3_9SPHN</name>
<evidence type="ECO:0008006" key="3">
    <source>
        <dbReference type="Google" id="ProtNLM"/>
    </source>
</evidence>
<dbReference type="OrthoDB" id="7506512at2"/>
<dbReference type="KEGG" id="sphl:LPB140_11085"/>
<organism evidence="1 2">
    <name type="scientific">Sphingorhabdus lutea</name>
    <dbReference type="NCBI Taxonomy" id="1913578"/>
    <lineage>
        <taxon>Bacteria</taxon>
        <taxon>Pseudomonadati</taxon>
        <taxon>Pseudomonadota</taxon>
        <taxon>Alphaproteobacteria</taxon>
        <taxon>Sphingomonadales</taxon>
        <taxon>Sphingomonadaceae</taxon>
        <taxon>Sphingorhabdus</taxon>
    </lineage>
</organism>
<dbReference type="AlphaFoldDB" id="A0A1L3JDR3"/>
<reference evidence="1 2" key="1">
    <citation type="submission" date="2016-11" db="EMBL/GenBank/DDBJ databases">
        <title>Sphingorhabdus sp. LPB0140, isolated from marine environment.</title>
        <authorList>
            <person name="Kim E."/>
            <person name="Yi H."/>
        </authorList>
    </citation>
    <scope>NUCLEOTIDE SEQUENCE [LARGE SCALE GENOMIC DNA]</scope>
    <source>
        <strain evidence="1 2">LPB0140</strain>
    </source>
</reference>
<dbReference type="InterPro" id="IPR021791">
    <property type="entry name" value="Phage_TAC_11"/>
</dbReference>
<dbReference type="Proteomes" id="UP000242561">
    <property type="component" value="Chromosome"/>
</dbReference>
<dbReference type="EMBL" id="CP018154">
    <property type="protein sequence ID" value="APG63239.1"/>
    <property type="molecule type" value="Genomic_DNA"/>
</dbReference>
<dbReference type="Pfam" id="PF11836">
    <property type="entry name" value="Phage_TAC_11"/>
    <property type="match status" value="1"/>
</dbReference>
<evidence type="ECO:0000313" key="1">
    <source>
        <dbReference type="EMBL" id="APG63239.1"/>
    </source>
</evidence>
<protein>
    <recommendedName>
        <fullName evidence="3">Gene transfer agent family protein</fullName>
    </recommendedName>
</protein>
<evidence type="ECO:0000313" key="2">
    <source>
        <dbReference type="Proteomes" id="UP000242561"/>
    </source>
</evidence>
<gene>
    <name evidence="1" type="ORF">LPB140_11085</name>
</gene>